<name>A0ABV2AUT3_9EUKA</name>
<feature type="non-terminal residue" evidence="4">
    <location>
        <position position="1"/>
    </location>
</feature>
<comment type="caution">
    <text evidence="4">The sequence shown here is derived from an EMBL/GenBank/DDBJ whole genome shotgun (WGS) entry which is preliminary data.</text>
</comment>
<dbReference type="SMART" id="SM00322">
    <property type="entry name" value="KH"/>
    <property type="match status" value="2"/>
</dbReference>
<evidence type="ECO:0000259" key="3">
    <source>
        <dbReference type="SMART" id="SM00322"/>
    </source>
</evidence>
<dbReference type="Proteomes" id="UP001439008">
    <property type="component" value="Unassembled WGS sequence"/>
</dbReference>
<gene>
    <name evidence="4" type="ORF">MHBO_004778</name>
</gene>
<keyword evidence="5" id="KW-1185">Reference proteome</keyword>
<organism evidence="4 5">
    <name type="scientific">Bonamia ostreae</name>
    <dbReference type="NCBI Taxonomy" id="126728"/>
    <lineage>
        <taxon>Eukaryota</taxon>
        <taxon>Sar</taxon>
        <taxon>Rhizaria</taxon>
        <taxon>Endomyxa</taxon>
        <taxon>Ascetosporea</taxon>
        <taxon>Haplosporida</taxon>
        <taxon>Bonamia</taxon>
    </lineage>
</organism>
<feature type="domain" description="K Homology" evidence="3">
    <location>
        <begin position="1"/>
        <end position="67"/>
    </location>
</feature>
<evidence type="ECO:0000313" key="5">
    <source>
        <dbReference type="Proteomes" id="UP001439008"/>
    </source>
</evidence>
<evidence type="ECO:0000313" key="4">
    <source>
        <dbReference type="EMBL" id="MES1923234.1"/>
    </source>
</evidence>
<sequence length="153" mass="16586">LMIPSEKVGVVIGKGGEMIQDVMSKSGALVKVEREHNPNHPSVREVQVLGAPEQVAYAIQMVKELCNERSIRNNGQTEYEETMAIPQNLVGIVIGKAGETIKNIQRLTKCSVQVVSQGDPLDPMSIKVVKFRGIAEEIAAAKQQINLLTGVLA</sequence>
<evidence type="ECO:0000256" key="2">
    <source>
        <dbReference type="PROSITE-ProRule" id="PRU00117"/>
    </source>
</evidence>
<dbReference type="Gene3D" id="3.30.1370.10">
    <property type="entry name" value="K Homology domain, type 1"/>
    <property type="match status" value="2"/>
</dbReference>
<dbReference type="InterPro" id="IPR004088">
    <property type="entry name" value="KH_dom_type_1"/>
</dbReference>
<proteinExistence type="predicted"/>
<protein>
    <recommendedName>
        <fullName evidence="3">K Homology domain-containing protein</fullName>
    </recommendedName>
</protein>
<evidence type="ECO:0000256" key="1">
    <source>
        <dbReference type="ARBA" id="ARBA00022737"/>
    </source>
</evidence>
<keyword evidence="2" id="KW-0694">RNA-binding</keyword>
<accession>A0ABV2AUT3</accession>
<dbReference type="PANTHER" id="PTHR10288">
    <property type="entry name" value="KH DOMAIN CONTAINING RNA BINDING PROTEIN"/>
    <property type="match status" value="1"/>
</dbReference>
<keyword evidence="1" id="KW-0677">Repeat</keyword>
<feature type="domain" description="K Homology" evidence="3">
    <location>
        <begin position="77"/>
        <end position="150"/>
    </location>
</feature>
<dbReference type="SUPFAM" id="SSF54791">
    <property type="entry name" value="Eukaryotic type KH-domain (KH-domain type I)"/>
    <property type="match status" value="2"/>
</dbReference>
<dbReference type="EMBL" id="JBDODL010005216">
    <property type="protein sequence ID" value="MES1923234.1"/>
    <property type="molecule type" value="Genomic_DNA"/>
</dbReference>
<feature type="non-terminal residue" evidence="4">
    <location>
        <position position="153"/>
    </location>
</feature>
<dbReference type="Pfam" id="PF00013">
    <property type="entry name" value="KH_1"/>
    <property type="match status" value="2"/>
</dbReference>
<reference evidence="4 5" key="1">
    <citation type="journal article" date="2024" name="BMC Biol.">
        <title>Comparative genomics of Ascetosporea gives new insight into the evolutionary basis for animal parasitism in Rhizaria.</title>
        <authorList>
            <person name="Hiltunen Thoren M."/>
            <person name="Onut-Brannstrom I."/>
            <person name="Alfjorden A."/>
            <person name="Peckova H."/>
            <person name="Swords F."/>
            <person name="Hooper C."/>
            <person name="Holzer A.S."/>
            <person name="Bass D."/>
            <person name="Burki F."/>
        </authorList>
    </citation>
    <scope>NUCLEOTIDE SEQUENCE [LARGE SCALE GENOMIC DNA]</scope>
    <source>
        <strain evidence="4">20-A016</strain>
    </source>
</reference>
<dbReference type="PROSITE" id="PS50084">
    <property type="entry name" value="KH_TYPE_1"/>
    <property type="match status" value="2"/>
</dbReference>
<dbReference type="InterPro" id="IPR004087">
    <property type="entry name" value="KH_dom"/>
</dbReference>
<dbReference type="InterPro" id="IPR036612">
    <property type="entry name" value="KH_dom_type_1_sf"/>
</dbReference>